<dbReference type="GO" id="GO:0008654">
    <property type="term" value="P:phospholipid biosynthetic process"/>
    <property type="evidence" value="ECO:0007669"/>
    <property type="project" value="UniProtKB-KW"/>
</dbReference>
<evidence type="ECO:0000256" key="8">
    <source>
        <dbReference type="ARBA" id="ARBA00022475"/>
    </source>
</evidence>
<keyword evidence="10" id="KW-0812">Transmembrane</keyword>
<organism evidence="19 20">
    <name type="scientific">Candidatus Methylopumilus planktonicus</name>
    <dbReference type="NCBI Taxonomy" id="1581557"/>
    <lineage>
        <taxon>Bacteria</taxon>
        <taxon>Pseudomonadati</taxon>
        <taxon>Pseudomonadota</taxon>
        <taxon>Betaproteobacteria</taxon>
        <taxon>Nitrosomonadales</taxon>
        <taxon>Methylophilaceae</taxon>
        <taxon>Candidatus Methylopumilus</taxon>
    </lineage>
</organism>
<dbReference type="GO" id="GO:0005886">
    <property type="term" value="C:plasma membrane"/>
    <property type="evidence" value="ECO:0007669"/>
    <property type="project" value="UniProtKB-SubCell"/>
</dbReference>
<evidence type="ECO:0000256" key="10">
    <source>
        <dbReference type="ARBA" id="ARBA00022692"/>
    </source>
</evidence>
<evidence type="ECO:0000256" key="5">
    <source>
        <dbReference type="ARBA" id="ARBA00006435"/>
    </source>
</evidence>
<dbReference type="InterPro" id="IPR036265">
    <property type="entry name" value="HIT-like_sf"/>
</dbReference>
<evidence type="ECO:0000256" key="1">
    <source>
        <dbReference type="ARBA" id="ARBA00001007"/>
    </source>
</evidence>
<evidence type="ECO:0000256" key="4">
    <source>
        <dbReference type="ARBA" id="ARBA00005189"/>
    </source>
</evidence>
<name>A0A0D6EVY7_9PROT</name>
<evidence type="ECO:0000256" key="17">
    <source>
        <dbReference type="ARBA" id="ARBA00032888"/>
    </source>
</evidence>
<proteinExistence type="inferred from homology"/>
<keyword evidence="16" id="KW-1208">Phospholipid metabolism</keyword>
<keyword evidence="11" id="KW-0378">Hydrolase</keyword>
<dbReference type="UniPathway" id="UPA00609">
    <property type="reaction ID" value="UER00664"/>
</dbReference>
<keyword evidence="8" id="KW-1003">Cell membrane</keyword>
<dbReference type="Proteomes" id="UP000064007">
    <property type="component" value="Chromosome 1"/>
</dbReference>
<evidence type="ECO:0000313" key="19">
    <source>
        <dbReference type="EMBL" id="CEZ19428.1"/>
    </source>
</evidence>
<keyword evidence="9" id="KW-0444">Lipid biosynthesis</keyword>
<evidence type="ECO:0000256" key="11">
    <source>
        <dbReference type="ARBA" id="ARBA00022801"/>
    </source>
</evidence>
<evidence type="ECO:0000256" key="18">
    <source>
        <dbReference type="ARBA" id="ARBA00032892"/>
    </source>
</evidence>
<evidence type="ECO:0000256" key="14">
    <source>
        <dbReference type="ARBA" id="ARBA00023136"/>
    </source>
</evidence>
<comment type="pathway">
    <text evidence="3">Phospholipid metabolism; CDP-diacylglycerol degradation; phosphatidate from CDP-diacylglycerol: step 1/1.</text>
</comment>
<keyword evidence="12" id="KW-1133">Transmembrane helix</keyword>
<dbReference type="SUPFAM" id="SSF54197">
    <property type="entry name" value="HIT-like"/>
    <property type="match status" value="1"/>
</dbReference>
<evidence type="ECO:0000256" key="9">
    <source>
        <dbReference type="ARBA" id="ARBA00022516"/>
    </source>
</evidence>
<dbReference type="GO" id="GO:0046342">
    <property type="term" value="P:CDP-diacylglycerol catabolic process"/>
    <property type="evidence" value="ECO:0007669"/>
    <property type="project" value="UniProtKB-UniPathway"/>
</dbReference>
<evidence type="ECO:0000256" key="3">
    <source>
        <dbReference type="ARBA" id="ARBA00004927"/>
    </source>
</evidence>
<dbReference type="HOGENOM" id="CLU_1842764_0_0_4"/>
<keyword evidence="14" id="KW-0472">Membrane</keyword>
<dbReference type="KEGG" id="mbat:BN1208_0538"/>
<comment type="catalytic activity">
    <reaction evidence="1">
        <text>a CDP-1,2-diacyl-sn-glycerol + H2O = a 1,2-diacyl-sn-glycero-3-phosphate + CMP + 2 H(+)</text>
        <dbReference type="Rhea" id="RHEA:15221"/>
        <dbReference type="ChEBI" id="CHEBI:15377"/>
        <dbReference type="ChEBI" id="CHEBI:15378"/>
        <dbReference type="ChEBI" id="CHEBI:58332"/>
        <dbReference type="ChEBI" id="CHEBI:58608"/>
        <dbReference type="ChEBI" id="CHEBI:60377"/>
        <dbReference type="EC" id="3.6.1.26"/>
    </reaction>
</comment>
<comment type="subcellular location">
    <subcellularLocation>
        <location evidence="2">Cell membrane</location>
        <topology evidence="2">Single-pass membrane protein</topology>
    </subcellularLocation>
</comment>
<dbReference type="EMBL" id="LN827929">
    <property type="protein sequence ID" value="CEZ19428.1"/>
    <property type="molecule type" value="Genomic_DNA"/>
</dbReference>
<dbReference type="EC" id="3.6.1.26" evidence="6"/>
<dbReference type="STRING" id="1581557.BN1208_0538"/>
<evidence type="ECO:0000313" key="20">
    <source>
        <dbReference type="Proteomes" id="UP000064007"/>
    </source>
</evidence>
<evidence type="ECO:0000256" key="7">
    <source>
        <dbReference type="ARBA" id="ARBA00019608"/>
    </source>
</evidence>
<evidence type="ECO:0000256" key="15">
    <source>
        <dbReference type="ARBA" id="ARBA00023209"/>
    </source>
</evidence>
<comment type="similarity">
    <text evidence="5">Belongs to the Cdh family.</text>
</comment>
<reference evidence="20" key="1">
    <citation type="submission" date="2014-12" db="EMBL/GenBank/DDBJ databases">
        <authorList>
            <person name="Salcher M.M."/>
        </authorList>
    </citation>
    <scope>NUCLEOTIDE SEQUENCE [LARGE SCALE GENOMIC DNA]</scope>
    <source>
        <strain evidence="20">MMS-10A-171</strain>
    </source>
</reference>
<dbReference type="Gene3D" id="3.30.428.30">
    <property type="entry name" value="HIT family - CDH-like"/>
    <property type="match status" value="1"/>
</dbReference>
<keyword evidence="13" id="KW-0443">Lipid metabolism</keyword>
<dbReference type="InterPro" id="IPR003763">
    <property type="entry name" value="CDP-diacylglyc_Pase"/>
</dbReference>
<dbReference type="AlphaFoldDB" id="A0A0D6EVY7"/>
<evidence type="ECO:0000256" key="13">
    <source>
        <dbReference type="ARBA" id="ARBA00023098"/>
    </source>
</evidence>
<evidence type="ECO:0000256" key="6">
    <source>
        <dbReference type="ARBA" id="ARBA00012375"/>
    </source>
</evidence>
<comment type="pathway">
    <text evidence="4">Lipid metabolism.</text>
</comment>
<dbReference type="Pfam" id="PF02611">
    <property type="entry name" value="CDH"/>
    <property type="match status" value="1"/>
</dbReference>
<accession>A0A0D6EVY7</accession>
<dbReference type="GO" id="GO:0008715">
    <property type="term" value="F:CDP-diacylglycerol diphosphatase activity"/>
    <property type="evidence" value="ECO:0007669"/>
    <property type="project" value="UniProtKB-EC"/>
</dbReference>
<evidence type="ECO:0000256" key="16">
    <source>
        <dbReference type="ARBA" id="ARBA00023264"/>
    </source>
</evidence>
<gene>
    <name evidence="19" type="ORF">BN1208_0538</name>
</gene>
<keyword evidence="20" id="KW-1185">Reference proteome</keyword>
<sequence length="139" mass="16026">MCGCSNDFIHGLAMPRSEVTGIEDIRRREEIWQFAWDTSKKIIEADLIALAVNPKSRRSQNQLHVHLVRIDPKVKNKLNAYIFTYVKNLEYVWETAEKLAAKNSLIDYGILVTQATSNQFTVLITPNSPENEFTIWKCN</sequence>
<evidence type="ECO:0000256" key="12">
    <source>
        <dbReference type="ARBA" id="ARBA00022989"/>
    </source>
</evidence>
<keyword evidence="15" id="KW-0594">Phospholipid biosynthesis</keyword>
<evidence type="ECO:0000256" key="2">
    <source>
        <dbReference type="ARBA" id="ARBA00004162"/>
    </source>
</evidence>
<protein>
    <recommendedName>
        <fullName evidence="7">CDP-diacylglycerol pyrophosphatase</fullName>
        <ecNumber evidence="6">3.6.1.26</ecNumber>
    </recommendedName>
    <alternativeName>
        <fullName evidence="17">CDP-diacylglycerol phosphatidylhydrolase</fullName>
    </alternativeName>
    <alternativeName>
        <fullName evidence="18">CDP-diglyceride hydrolase</fullName>
    </alternativeName>
</protein>